<accession>A0ACC1NUI3</accession>
<gene>
    <name evidence="1" type="ORF">NQ176_g1340</name>
</gene>
<evidence type="ECO:0000313" key="1">
    <source>
        <dbReference type="EMBL" id="KAJ2982516.1"/>
    </source>
</evidence>
<keyword evidence="2" id="KW-1185">Reference proteome</keyword>
<proteinExistence type="predicted"/>
<reference evidence="1" key="1">
    <citation type="submission" date="2022-08" db="EMBL/GenBank/DDBJ databases">
        <title>Genome Sequence of Lecanicillium fungicola.</title>
        <authorList>
            <person name="Buettner E."/>
        </authorList>
    </citation>
    <scope>NUCLEOTIDE SEQUENCE</scope>
    <source>
        <strain evidence="1">Babe33</strain>
    </source>
</reference>
<dbReference type="Proteomes" id="UP001143910">
    <property type="component" value="Unassembled WGS sequence"/>
</dbReference>
<evidence type="ECO:0000313" key="2">
    <source>
        <dbReference type="Proteomes" id="UP001143910"/>
    </source>
</evidence>
<organism evidence="1 2">
    <name type="scientific">Zarea fungicola</name>
    <dbReference type="NCBI Taxonomy" id="93591"/>
    <lineage>
        <taxon>Eukaryota</taxon>
        <taxon>Fungi</taxon>
        <taxon>Dikarya</taxon>
        <taxon>Ascomycota</taxon>
        <taxon>Pezizomycotina</taxon>
        <taxon>Sordariomycetes</taxon>
        <taxon>Hypocreomycetidae</taxon>
        <taxon>Hypocreales</taxon>
        <taxon>Cordycipitaceae</taxon>
        <taxon>Zarea</taxon>
    </lineage>
</organism>
<dbReference type="EMBL" id="JANJQO010000072">
    <property type="protein sequence ID" value="KAJ2982516.1"/>
    <property type="molecule type" value="Genomic_DNA"/>
</dbReference>
<name>A0ACC1NUI3_9HYPO</name>
<sequence>MELMAKEFQVTPDMCSSEEMKIEIRLEHEHERKTENLVSVPQPVFSRLRWFSVCVGIYLSALLYVNTARLGLDTTISADVQGPIIESLGEIGKLSWVGIGFPMGSVAVILLLGSLYGSLEIKWIYLGSIALFEIGSAVCGAAPSMNAMIVGRVIAGVGGAGMYLGCLNYIALFTSLKQRAMYNALVGLSWGIGCILGPVIGGAFAVSRATWRWSFYINLVLAGITAPIYLLWFPRYDPQPTISVKAKLSAVDWVGAALNASTFSLFMVVLAYAGTAWEWSSAGSIILWVIFGVCLVSYALQQRFCIFTSEKNRLFPVQFLGQRIMVLLYVVTATAATSLFVTVYYVPLLFQFTKNDSAIMAAVRLLPFITLNIAFTMFSGALLPVFGYYMPWYIPSGVLLLIGGIFMYMVKYSTETAAVYGFEVLIAVGSGLIQQLAYAVAPARVKPHEVPAAIGFINVAQLGSICIALAVSGSIYQNLGLKFLQQALKDFDYSQADLKSALSGVKSVVFTRLDAGARNLARDALVRTISSVYGLVIAAGGLTLLSAALMGLEKLQLEVAVG</sequence>
<comment type="caution">
    <text evidence="1">The sequence shown here is derived from an EMBL/GenBank/DDBJ whole genome shotgun (WGS) entry which is preliminary data.</text>
</comment>
<protein>
    <submittedName>
        <fullName evidence="1">Uncharacterized protein</fullName>
    </submittedName>
</protein>